<feature type="transmembrane region" description="Helical" evidence="6">
    <location>
        <begin position="232"/>
        <end position="253"/>
    </location>
</feature>
<dbReference type="Proteomes" id="UP000275719">
    <property type="component" value="Unassembled WGS sequence"/>
</dbReference>
<keyword evidence="3 6" id="KW-0812">Transmembrane</keyword>
<dbReference type="PANTHER" id="PTHR32322">
    <property type="entry name" value="INNER MEMBRANE TRANSPORTER"/>
    <property type="match status" value="1"/>
</dbReference>
<evidence type="ECO:0000256" key="4">
    <source>
        <dbReference type="ARBA" id="ARBA00022989"/>
    </source>
</evidence>
<evidence type="ECO:0000256" key="5">
    <source>
        <dbReference type="ARBA" id="ARBA00023136"/>
    </source>
</evidence>
<comment type="subcellular location">
    <subcellularLocation>
        <location evidence="1">Membrane</location>
        <topology evidence="1">Multi-pass membrane protein</topology>
    </subcellularLocation>
</comment>
<dbReference type="GO" id="GO:0016020">
    <property type="term" value="C:membrane"/>
    <property type="evidence" value="ECO:0007669"/>
    <property type="project" value="UniProtKB-SubCell"/>
</dbReference>
<sequence>MIYLLISIFCSVFVGILFKKTKPSFSEGFTMITLNYLVSIFLCYSLFDINISSFNLNYSILIPLIILMPTVFYILNLSINKSGIIKTDIAQRISLIIPISASFLIFGESISLFKWIGIILGFTSVILMLYKSNQTVKSNSIYLGFVFLGYGIIDVLFKQIAIQKTQPFTTYLFFIFIGCFFTSLIVSIFIKKTKFEINKKIFLYGLILGCLNFLNIYFYLNAHKIYNDQPSTVFAVMNFGVISLATVLGVFIFKEKLSKKNIIGIILAVFAIIFVLYSQYKNI</sequence>
<dbReference type="OrthoDB" id="1524053at2"/>
<keyword evidence="5 6" id="KW-0472">Membrane</keyword>
<evidence type="ECO:0000256" key="2">
    <source>
        <dbReference type="ARBA" id="ARBA00007362"/>
    </source>
</evidence>
<gene>
    <name evidence="8" type="ORF">EG240_06370</name>
</gene>
<dbReference type="InterPro" id="IPR050638">
    <property type="entry name" value="AA-Vitamin_Transporters"/>
</dbReference>
<dbReference type="SUPFAM" id="SSF103481">
    <property type="entry name" value="Multidrug resistance efflux transporter EmrE"/>
    <property type="match status" value="2"/>
</dbReference>
<evidence type="ECO:0000313" key="8">
    <source>
        <dbReference type="EMBL" id="RRJ91292.1"/>
    </source>
</evidence>
<comment type="similarity">
    <text evidence="2">Belongs to the EamA transporter family.</text>
</comment>
<evidence type="ECO:0000259" key="7">
    <source>
        <dbReference type="Pfam" id="PF00892"/>
    </source>
</evidence>
<dbReference type="AlphaFoldDB" id="A0A3P3W802"/>
<accession>A0A3P3W802</accession>
<dbReference type="InterPro" id="IPR037185">
    <property type="entry name" value="EmrE-like"/>
</dbReference>
<evidence type="ECO:0000313" key="9">
    <source>
        <dbReference type="Proteomes" id="UP000275719"/>
    </source>
</evidence>
<feature type="transmembrane region" description="Helical" evidence="6">
    <location>
        <begin position="201"/>
        <end position="220"/>
    </location>
</feature>
<proteinExistence type="inferred from homology"/>
<dbReference type="Pfam" id="PF00892">
    <property type="entry name" value="EamA"/>
    <property type="match status" value="1"/>
</dbReference>
<organism evidence="8 9">
    <name type="scientific">Paenimyroides tangerinum</name>
    <dbReference type="NCBI Taxonomy" id="2488728"/>
    <lineage>
        <taxon>Bacteria</taxon>
        <taxon>Pseudomonadati</taxon>
        <taxon>Bacteroidota</taxon>
        <taxon>Flavobacteriia</taxon>
        <taxon>Flavobacteriales</taxon>
        <taxon>Flavobacteriaceae</taxon>
        <taxon>Paenimyroides</taxon>
    </lineage>
</organism>
<dbReference type="Gene3D" id="1.10.3730.20">
    <property type="match status" value="1"/>
</dbReference>
<name>A0A3P3W802_9FLAO</name>
<reference evidence="8 9" key="1">
    <citation type="submission" date="2018-11" db="EMBL/GenBank/DDBJ databases">
        <title>Flavobacterium sp. nov., YIM 102701-2 draft genome.</title>
        <authorList>
            <person name="Li G."/>
            <person name="Jiang Y."/>
        </authorList>
    </citation>
    <scope>NUCLEOTIDE SEQUENCE [LARGE SCALE GENOMIC DNA]</scope>
    <source>
        <strain evidence="8 9">YIM 102701-2</strain>
    </source>
</reference>
<evidence type="ECO:0000256" key="1">
    <source>
        <dbReference type="ARBA" id="ARBA00004141"/>
    </source>
</evidence>
<feature type="transmembrane region" description="Helical" evidence="6">
    <location>
        <begin position="112"/>
        <end position="130"/>
    </location>
</feature>
<keyword evidence="9" id="KW-1185">Reference proteome</keyword>
<protein>
    <submittedName>
        <fullName evidence="8">DMT family transporter</fullName>
    </submittedName>
</protein>
<keyword evidence="4 6" id="KW-1133">Transmembrane helix</keyword>
<evidence type="ECO:0000256" key="3">
    <source>
        <dbReference type="ARBA" id="ARBA00022692"/>
    </source>
</evidence>
<feature type="transmembrane region" description="Helical" evidence="6">
    <location>
        <begin position="59"/>
        <end position="77"/>
    </location>
</feature>
<feature type="transmembrane region" description="Helical" evidence="6">
    <location>
        <begin position="168"/>
        <end position="189"/>
    </location>
</feature>
<dbReference type="EMBL" id="RQVQ01000011">
    <property type="protein sequence ID" value="RRJ91292.1"/>
    <property type="molecule type" value="Genomic_DNA"/>
</dbReference>
<feature type="transmembrane region" description="Helical" evidence="6">
    <location>
        <begin position="142"/>
        <end position="162"/>
    </location>
</feature>
<dbReference type="InterPro" id="IPR000620">
    <property type="entry name" value="EamA_dom"/>
</dbReference>
<comment type="caution">
    <text evidence="8">The sequence shown here is derived from an EMBL/GenBank/DDBJ whole genome shotgun (WGS) entry which is preliminary data.</text>
</comment>
<feature type="transmembrane region" description="Helical" evidence="6">
    <location>
        <begin position="262"/>
        <end position="280"/>
    </location>
</feature>
<dbReference type="RefSeq" id="WP_125018560.1">
    <property type="nucleotide sequence ID" value="NZ_RQVQ01000011.1"/>
</dbReference>
<evidence type="ECO:0000256" key="6">
    <source>
        <dbReference type="SAM" id="Phobius"/>
    </source>
</evidence>
<dbReference type="PANTHER" id="PTHR32322:SF2">
    <property type="entry name" value="EAMA DOMAIN-CONTAINING PROTEIN"/>
    <property type="match status" value="1"/>
</dbReference>
<feature type="transmembrane region" description="Helical" evidence="6">
    <location>
        <begin position="28"/>
        <end position="47"/>
    </location>
</feature>
<feature type="domain" description="EamA" evidence="7">
    <location>
        <begin position="148"/>
        <end position="276"/>
    </location>
</feature>